<dbReference type="EMBL" id="CP089982">
    <property type="protein sequence ID" value="WXA91956.1"/>
    <property type="molecule type" value="Genomic_DNA"/>
</dbReference>
<organism evidence="15 16">
    <name type="scientific">Pendulispora brunnea</name>
    <dbReference type="NCBI Taxonomy" id="2905690"/>
    <lineage>
        <taxon>Bacteria</taxon>
        <taxon>Pseudomonadati</taxon>
        <taxon>Myxococcota</taxon>
        <taxon>Myxococcia</taxon>
        <taxon>Myxococcales</taxon>
        <taxon>Sorangiineae</taxon>
        <taxon>Pendulisporaceae</taxon>
        <taxon>Pendulispora</taxon>
    </lineage>
</organism>
<evidence type="ECO:0000256" key="5">
    <source>
        <dbReference type="ARBA" id="ARBA00013213"/>
    </source>
</evidence>
<sequence length="380" mass="40709">MSVESVVQLSWSRPISAPPRIDRVSLFVLGKGTVASSLLTQLGDNKGRFVEREGLSLEVAGLCDRQAGLFVASPGGLDLQTWRNELGAAPAADPRERRPFLDGLTRLGARASVLVDCTAADGMEKVYEQALLRGIHVVTANKKPFSGSLPAFRRLATTARRCRRALRYETTVGASLPVVETLKDLVRTGDRVDLIEGSFSGTLGYLSNELLAGVPFSRALNVARERGYLEPRPQDDLSGIDVARKAVILAREIGLNLGLEDVALTPFVPRELLAVDSAASFFEAAPAYDAEIAKTVKRAQLEGKVLRYLARIDPVQRRIDVGPVAVDVHHPAARLRGAGSFVAFTTERYPEPLVVQGAGAGGALTAAGVLADILAIARKI</sequence>
<evidence type="ECO:0000259" key="14">
    <source>
        <dbReference type="Pfam" id="PF03447"/>
    </source>
</evidence>
<keyword evidence="7 12" id="KW-0791">Threonine biosynthesis</keyword>
<evidence type="ECO:0000256" key="12">
    <source>
        <dbReference type="PIRNR" id="PIRNR036497"/>
    </source>
</evidence>
<evidence type="ECO:0000256" key="3">
    <source>
        <dbReference type="ARBA" id="ARBA00005062"/>
    </source>
</evidence>
<gene>
    <name evidence="15" type="ORF">LZC95_36590</name>
</gene>
<comment type="pathway">
    <text evidence="2">Amino-acid biosynthesis; L-threonine biosynthesis; L-threonine from L-aspartate: step 3/5.</text>
</comment>
<keyword evidence="9 12" id="KW-0560">Oxidoreductase</keyword>
<dbReference type="SUPFAM" id="SSF55347">
    <property type="entry name" value="Glyceraldehyde-3-phosphate dehydrogenase-like, C-terminal domain"/>
    <property type="match status" value="1"/>
</dbReference>
<evidence type="ECO:0000313" key="16">
    <source>
        <dbReference type="Proteomes" id="UP001379533"/>
    </source>
</evidence>
<dbReference type="SUPFAM" id="SSF51735">
    <property type="entry name" value="NAD(P)-binding Rossmann-fold domains"/>
    <property type="match status" value="1"/>
</dbReference>
<comment type="similarity">
    <text evidence="4 12">Belongs to the homoserine dehydrogenase family.</text>
</comment>
<dbReference type="EC" id="1.1.1.3" evidence="5 12"/>
<dbReference type="Pfam" id="PF03447">
    <property type="entry name" value="NAD_binding_3"/>
    <property type="match status" value="1"/>
</dbReference>
<feature type="domain" description="Aspartate/homoserine dehydrogenase NAD-binding" evidence="14">
    <location>
        <begin position="30"/>
        <end position="169"/>
    </location>
</feature>
<dbReference type="InterPro" id="IPR001342">
    <property type="entry name" value="HDH_cat"/>
</dbReference>
<keyword evidence="6 12" id="KW-0028">Amino-acid biosynthesis</keyword>
<comment type="pathway">
    <text evidence="3">Amino-acid biosynthesis; L-methionine biosynthesis via de novo pathway; L-homoserine from L-aspartate: step 3/3.</text>
</comment>
<keyword evidence="16" id="KW-1185">Reference proteome</keyword>
<keyword evidence="8 12" id="KW-0521">NADP</keyword>
<proteinExistence type="inferred from homology"/>
<keyword evidence="10 12" id="KW-0486">Methionine biosynthesis</keyword>
<dbReference type="InterPro" id="IPR036291">
    <property type="entry name" value="NAD(P)-bd_dom_sf"/>
</dbReference>
<evidence type="ECO:0000256" key="8">
    <source>
        <dbReference type="ARBA" id="ARBA00022857"/>
    </source>
</evidence>
<evidence type="ECO:0000256" key="10">
    <source>
        <dbReference type="ARBA" id="ARBA00023167"/>
    </source>
</evidence>
<name>A0ABZ2K6J0_9BACT</name>
<evidence type="ECO:0000256" key="4">
    <source>
        <dbReference type="ARBA" id="ARBA00006753"/>
    </source>
</evidence>
<dbReference type="PANTHER" id="PTHR43070:SF3">
    <property type="entry name" value="HOMOSERINE DEHYDROGENASE"/>
    <property type="match status" value="1"/>
</dbReference>
<dbReference type="RefSeq" id="WP_394842573.1">
    <property type="nucleotide sequence ID" value="NZ_CP089982.1"/>
</dbReference>
<dbReference type="InterPro" id="IPR005106">
    <property type="entry name" value="Asp/hSer_DH_NAD-bd"/>
</dbReference>
<dbReference type="Pfam" id="PF00742">
    <property type="entry name" value="Homoserine_dh"/>
    <property type="match status" value="1"/>
</dbReference>
<evidence type="ECO:0000313" key="15">
    <source>
        <dbReference type="EMBL" id="WXA91956.1"/>
    </source>
</evidence>
<accession>A0ABZ2K6J0</accession>
<protein>
    <recommendedName>
        <fullName evidence="5 12">Homoserine dehydrogenase</fullName>
        <shortName evidence="12">HDH</shortName>
        <ecNumber evidence="5 12">1.1.1.3</ecNumber>
    </recommendedName>
</protein>
<comment type="cofactor">
    <cofactor evidence="1">
        <name>a metal cation</name>
        <dbReference type="ChEBI" id="CHEBI:25213"/>
    </cofactor>
</comment>
<feature type="domain" description="Homoserine dehydrogenase catalytic" evidence="13">
    <location>
        <begin position="177"/>
        <end position="374"/>
    </location>
</feature>
<evidence type="ECO:0000256" key="1">
    <source>
        <dbReference type="ARBA" id="ARBA00001920"/>
    </source>
</evidence>
<dbReference type="InterPro" id="IPR022697">
    <property type="entry name" value="HDH_short"/>
</dbReference>
<evidence type="ECO:0000256" key="7">
    <source>
        <dbReference type="ARBA" id="ARBA00022697"/>
    </source>
</evidence>
<dbReference type="PANTHER" id="PTHR43070">
    <property type="match status" value="1"/>
</dbReference>
<evidence type="ECO:0000256" key="11">
    <source>
        <dbReference type="ARBA" id="ARBA00048841"/>
    </source>
</evidence>
<comment type="catalytic activity">
    <reaction evidence="11">
        <text>L-homoserine + NADP(+) = L-aspartate 4-semialdehyde + NADPH + H(+)</text>
        <dbReference type="Rhea" id="RHEA:15761"/>
        <dbReference type="ChEBI" id="CHEBI:15378"/>
        <dbReference type="ChEBI" id="CHEBI:57476"/>
        <dbReference type="ChEBI" id="CHEBI:57783"/>
        <dbReference type="ChEBI" id="CHEBI:58349"/>
        <dbReference type="ChEBI" id="CHEBI:537519"/>
        <dbReference type="EC" id="1.1.1.3"/>
    </reaction>
    <physiologicalReaction direction="right-to-left" evidence="11">
        <dbReference type="Rhea" id="RHEA:15763"/>
    </physiologicalReaction>
</comment>
<evidence type="ECO:0000256" key="9">
    <source>
        <dbReference type="ARBA" id="ARBA00023002"/>
    </source>
</evidence>
<dbReference type="Gene3D" id="3.30.360.10">
    <property type="entry name" value="Dihydrodipicolinate Reductase, domain 2"/>
    <property type="match status" value="1"/>
</dbReference>
<evidence type="ECO:0000256" key="2">
    <source>
        <dbReference type="ARBA" id="ARBA00005056"/>
    </source>
</evidence>
<dbReference type="InterPro" id="IPR011147">
    <property type="entry name" value="Bifunc_Aspkin/hSer_DH"/>
</dbReference>
<dbReference type="Proteomes" id="UP001379533">
    <property type="component" value="Chromosome"/>
</dbReference>
<dbReference type="Gene3D" id="3.40.50.720">
    <property type="entry name" value="NAD(P)-binding Rossmann-like Domain"/>
    <property type="match status" value="1"/>
</dbReference>
<dbReference type="PIRSF" id="PIRSF036497">
    <property type="entry name" value="HDH_short"/>
    <property type="match status" value="1"/>
</dbReference>
<evidence type="ECO:0000256" key="6">
    <source>
        <dbReference type="ARBA" id="ARBA00022605"/>
    </source>
</evidence>
<reference evidence="15 16" key="1">
    <citation type="submission" date="2021-12" db="EMBL/GenBank/DDBJ databases">
        <title>Discovery of the Pendulisporaceae a myxobacterial family with distinct sporulation behavior and unique specialized metabolism.</title>
        <authorList>
            <person name="Garcia R."/>
            <person name="Popoff A."/>
            <person name="Bader C.D."/>
            <person name="Loehr J."/>
            <person name="Walesch S."/>
            <person name="Walt C."/>
            <person name="Boldt J."/>
            <person name="Bunk B."/>
            <person name="Haeckl F.J.F.P.J."/>
            <person name="Gunesch A.P."/>
            <person name="Birkelbach J."/>
            <person name="Nuebel U."/>
            <person name="Pietschmann T."/>
            <person name="Bach T."/>
            <person name="Mueller R."/>
        </authorList>
    </citation>
    <scope>NUCLEOTIDE SEQUENCE [LARGE SCALE GENOMIC DNA]</scope>
    <source>
        <strain evidence="15 16">MSr12523</strain>
    </source>
</reference>
<evidence type="ECO:0000259" key="13">
    <source>
        <dbReference type="Pfam" id="PF00742"/>
    </source>
</evidence>